<dbReference type="PROSITE" id="PS50507">
    <property type="entry name" value="RDRP_SSRNA_POS"/>
    <property type="match status" value="1"/>
</dbReference>
<dbReference type="InterPro" id="IPR043502">
    <property type="entry name" value="DNA/RNA_pol_sf"/>
</dbReference>
<dbReference type="InterPro" id="IPR007094">
    <property type="entry name" value="RNA-dir_pol_PSvirus"/>
</dbReference>
<dbReference type="SUPFAM" id="SSF56672">
    <property type="entry name" value="DNA/RNA polymerases"/>
    <property type="match status" value="1"/>
</dbReference>
<evidence type="ECO:0000256" key="4">
    <source>
        <dbReference type="ARBA" id="ARBA00022953"/>
    </source>
</evidence>
<evidence type="ECO:0000259" key="5">
    <source>
        <dbReference type="PROSITE" id="PS50507"/>
    </source>
</evidence>
<dbReference type="GO" id="GO:0006351">
    <property type="term" value="P:DNA-templated transcription"/>
    <property type="evidence" value="ECO:0007669"/>
    <property type="project" value="InterPro"/>
</dbReference>
<name>A0A9C7LLP3_9VIRU</name>
<evidence type="ECO:0000256" key="1">
    <source>
        <dbReference type="ARBA" id="ARBA00022484"/>
    </source>
</evidence>
<reference evidence="6" key="1">
    <citation type="submission" date="2022-11" db="EMBL/GenBank/DDBJ databases">
        <authorList>
            <person name="Mifsud CO J."/>
            <person name="Holmes C E."/>
            <person name="Gallagher V R."/>
            <person name="Geoghegan L J."/>
        </authorList>
    </citation>
    <scope>NUCLEOTIDE SEQUENCE</scope>
</reference>
<dbReference type="GO" id="GO:0039694">
    <property type="term" value="P:viral RNA genome replication"/>
    <property type="evidence" value="ECO:0007669"/>
    <property type="project" value="InterPro"/>
</dbReference>
<dbReference type="EMBL" id="OX380458">
    <property type="protein sequence ID" value="CAI5383967.1"/>
    <property type="molecule type" value="Genomic_RNA"/>
</dbReference>
<feature type="domain" description="RdRp catalytic" evidence="5">
    <location>
        <begin position="236"/>
        <end position="355"/>
    </location>
</feature>
<organism evidence="6">
    <name type="scientific">Yunnan larch deltapartitivirus</name>
    <dbReference type="NCBI Taxonomy" id="2933093"/>
    <lineage>
        <taxon>Viruses</taxon>
        <taxon>Riboviria</taxon>
        <taxon>Orthornavirae</taxon>
        <taxon>Pisuviricota</taxon>
        <taxon>Duplopiviricetes</taxon>
        <taxon>Durnavirales</taxon>
        <taxon>Partitiviridae</taxon>
        <taxon>Deltapartitivirus</taxon>
    </lineage>
</organism>
<evidence type="ECO:0000313" key="6">
    <source>
        <dbReference type="EMBL" id="CAI5383967.1"/>
    </source>
</evidence>
<gene>
    <name evidence="6" type="primary">RNA-dependent RNA polymerase</name>
</gene>
<dbReference type="InterPro" id="IPR001205">
    <property type="entry name" value="RNA-dir_pol_C"/>
</dbReference>
<dbReference type="GO" id="GO:0003968">
    <property type="term" value="F:RNA-directed RNA polymerase activity"/>
    <property type="evidence" value="ECO:0007669"/>
    <property type="project" value="UniProtKB-KW"/>
</dbReference>
<proteinExistence type="predicted"/>
<accession>A0A9C7LLP3</accession>
<keyword evidence="1 6" id="KW-0696">RNA-directed RNA polymerase</keyword>
<protein>
    <submittedName>
        <fullName evidence="6">RNA-dependent RNA polymerase</fullName>
    </submittedName>
</protein>
<sequence>MDHPFRKELRGLIELEVIPERLIRDECMVLEDSYAAEAIDRLAPVDVKRELAGWARSYYTLEGHLEAIMNYDRIKIPEPGEPAWNRAKQHVLTKVRRLPKVEALSFKDFDQVKYLSSSSAGYGYIGLKGDPGNYERAKRTAVTIAESLNHNPSYGPEAIANSTPDVAFTRTQLSQIKVKRKVRNVWGEAFHYVLLEGLFADPLIRSFRSRNSFYFIGRDPLLAVPALIQEILSYTDYVYQLDWSAFDSSVQEWEIRYAFHLLEQLLVFPGKVEEQIWHFVIELFIYRKIACPDRRIRLKTLGIPSGSCFTNMVGSIVNYTRIQFLFLKLTKQPAIAYTHGDDSLAGVSTTQYIQLHILQAACEPYDWQLKAEKSAISSEAEQTTFLSRTVREGQNFRDTLTCLRMLKYPEYPVPCGAISTLRAYSIAKDSGLSSNLLTKIFQYLESKYGMAQTLPLNLQRWDPNEYELLRQPHSSIL</sequence>
<dbReference type="Pfam" id="PF00680">
    <property type="entry name" value="RdRP_1"/>
    <property type="match status" value="1"/>
</dbReference>
<evidence type="ECO:0000256" key="2">
    <source>
        <dbReference type="ARBA" id="ARBA00022679"/>
    </source>
</evidence>
<keyword evidence="2" id="KW-0808">Transferase</keyword>
<keyword evidence="3" id="KW-0548">Nucleotidyltransferase</keyword>
<keyword evidence="4" id="KW-0693">Viral RNA replication</keyword>
<dbReference type="GO" id="GO:0003723">
    <property type="term" value="F:RNA binding"/>
    <property type="evidence" value="ECO:0007669"/>
    <property type="project" value="InterPro"/>
</dbReference>
<evidence type="ECO:0000256" key="3">
    <source>
        <dbReference type="ARBA" id="ARBA00022695"/>
    </source>
</evidence>